<dbReference type="Pfam" id="PF02586">
    <property type="entry name" value="SRAP"/>
    <property type="match status" value="1"/>
</dbReference>
<name>A0A9P8T0Q7_9ASCO</name>
<evidence type="ECO:0000256" key="1">
    <source>
        <dbReference type="ARBA" id="ARBA00008136"/>
    </source>
</evidence>
<evidence type="ECO:0000256" key="2">
    <source>
        <dbReference type="ARBA" id="ARBA00022670"/>
    </source>
</evidence>
<evidence type="ECO:0000256" key="4">
    <source>
        <dbReference type="ARBA" id="ARBA00022801"/>
    </source>
</evidence>
<protein>
    <recommendedName>
        <fullName evidence="11">DUF159-domain-containing protein</fullName>
    </recommendedName>
</protein>
<reference evidence="9" key="2">
    <citation type="submission" date="2021-01" db="EMBL/GenBank/DDBJ databases">
        <authorList>
            <person name="Schikora-Tamarit M.A."/>
        </authorList>
    </citation>
    <scope>NUCLEOTIDE SEQUENCE</scope>
    <source>
        <strain evidence="9">NCAIM Y.01608</strain>
    </source>
</reference>
<dbReference type="GO" id="GO:0003697">
    <property type="term" value="F:single-stranded DNA binding"/>
    <property type="evidence" value="ECO:0007669"/>
    <property type="project" value="InterPro"/>
</dbReference>
<keyword evidence="3" id="KW-0227">DNA damage</keyword>
<organism evidence="9 10">
    <name type="scientific">Ogataea polymorpha</name>
    <dbReference type="NCBI Taxonomy" id="460523"/>
    <lineage>
        <taxon>Eukaryota</taxon>
        <taxon>Fungi</taxon>
        <taxon>Dikarya</taxon>
        <taxon>Ascomycota</taxon>
        <taxon>Saccharomycotina</taxon>
        <taxon>Pichiomycetes</taxon>
        <taxon>Pichiales</taxon>
        <taxon>Pichiaceae</taxon>
        <taxon>Ogataea</taxon>
    </lineage>
</organism>
<keyword evidence="10" id="KW-1185">Reference proteome</keyword>
<keyword evidence="2" id="KW-0645">Protease</keyword>
<evidence type="ECO:0000313" key="9">
    <source>
        <dbReference type="EMBL" id="KAH3661115.1"/>
    </source>
</evidence>
<accession>A0A9P8T0Q7</accession>
<dbReference type="GO" id="GO:0016829">
    <property type="term" value="F:lyase activity"/>
    <property type="evidence" value="ECO:0007669"/>
    <property type="project" value="UniProtKB-KW"/>
</dbReference>
<dbReference type="GO" id="GO:0006508">
    <property type="term" value="P:proteolysis"/>
    <property type="evidence" value="ECO:0007669"/>
    <property type="project" value="UniProtKB-KW"/>
</dbReference>
<feature type="compositionally biased region" description="Basic and acidic residues" evidence="8">
    <location>
        <begin position="256"/>
        <end position="285"/>
    </location>
</feature>
<comment type="similarity">
    <text evidence="1">Belongs to the SOS response-associated peptidase family.</text>
</comment>
<proteinExistence type="inferred from homology"/>
<dbReference type="AlphaFoldDB" id="A0A9P8T0Q7"/>
<keyword evidence="7" id="KW-0456">Lyase</keyword>
<evidence type="ECO:0000256" key="8">
    <source>
        <dbReference type="SAM" id="MobiDB-lite"/>
    </source>
</evidence>
<dbReference type="SUPFAM" id="SSF143081">
    <property type="entry name" value="BB1717-like"/>
    <property type="match status" value="1"/>
</dbReference>
<dbReference type="PANTHER" id="PTHR13604:SF0">
    <property type="entry name" value="ABASIC SITE PROCESSING PROTEIN HMCES"/>
    <property type="match status" value="1"/>
</dbReference>
<comment type="caution">
    <text evidence="9">The sequence shown here is derived from an EMBL/GenBank/DDBJ whole genome shotgun (WGS) entry which is preliminary data.</text>
</comment>
<dbReference type="GO" id="GO:0106300">
    <property type="term" value="P:protein-DNA covalent cross-linking repair"/>
    <property type="evidence" value="ECO:0007669"/>
    <property type="project" value="InterPro"/>
</dbReference>
<keyword evidence="4" id="KW-0378">Hydrolase</keyword>
<feature type="region of interest" description="Disordered" evidence="8">
    <location>
        <begin position="251"/>
        <end position="317"/>
    </location>
</feature>
<evidence type="ECO:0000313" key="10">
    <source>
        <dbReference type="Proteomes" id="UP000788993"/>
    </source>
</evidence>
<dbReference type="GO" id="GO:0008233">
    <property type="term" value="F:peptidase activity"/>
    <property type="evidence" value="ECO:0007669"/>
    <property type="project" value="UniProtKB-KW"/>
</dbReference>
<evidence type="ECO:0008006" key="11">
    <source>
        <dbReference type="Google" id="ProtNLM"/>
    </source>
</evidence>
<dbReference type="Gene3D" id="3.90.1680.10">
    <property type="entry name" value="SOS response associated peptidase-like"/>
    <property type="match status" value="1"/>
</dbReference>
<reference evidence="9" key="1">
    <citation type="journal article" date="2021" name="Open Biol.">
        <title>Shared evolutionary footprints suggest mitochondrial oxidative damage underlies multiple complex I losses in fungi.</title>
        <authorList>
            <person name="Schikora-Tamarit M.A."/>
            <person name="Marcet-Houben M."/>
            <person name="Nosek J."/>
            <person name="Gabaldon T."/>
        </authorList>
    </citation>
    <scope>NUCLEOTIDE SEQUENCE</scope>
    <source>
        <strain evidence="9">NCAIM Y.01608</strain>
    </source>
</reference>
<evidence type="ECO:0000256" key="7">
    <source>
        <dbReference type="ARBA" id="ARBA00023239"/>
    </source>
</evidence>
<dbReference type="Proteomes" id="UP000788993">
    <property type="component" value="Unassembled WGS sequence"/>
</dbReference>
<keyword evidence="5" id="KW-0190">Covalent protein-DNA linkage</keyword>
<evidence type="ECO:0000256" key="3">
    <source>
        <dbReference type="ARBA" id="ARBA00022763"/>
    </source>
</evidence>
<dbReference type="PANTHER" id="PTHR13604">
    <property type="entry name" value="DC12-RELATED"/>
    <property type="match status" value="1"/>
</dbReference>
<evidence type="ECO:0000256" key="5">
    <source>
        <dbReference type="ARBA" id="ARBA00023124"/>
    </source>
</evidence>
<evidence type="ECO:0000256" key="6">
    <source>
        <dbReference type="ARBA" id="ARBA00023125"/>
    </source>
</evidence>
<dbReference type="InterPro" id="IPR036590">
    <property type="entry name" value="SRAP-like"/>
</dbReference>
<gene>
    <name evidence="9" type="ORF">OGATHE_005448</name>
</gene>
<keyword evidence="6" id="KW-0238">DNA-binding</keyword>
<dbReference type="InterPro" id="IPR003738">
    <property type="entry name" value="SRAP"/>
</dbReference>
<sequence>MCGRYSMSFAPGELPAQFAQQNLNIDRIEGADSWSTKRYNVGPQCIEPVYFFNVEHESTKPLLRYMKWGVTPKWASQKSQKLSTFNARYENIEHSKIWSHCLDHRCVIPVEGYFEWKTDSSKNKQPWFIRRKDQKLMFLAGLYSITSDGNYEYTIITREAPKQLEWLHSRMPVVLEPGTDEFNSWLGLKDSNWGKLRKLLKVHEKEDLEWYKVKKEVGNVKNDGEDLVKPIKEESLQGFFRKEETKPIKSELTASIKDEEKKDSASPETFKLSHQEPVTKKEGRNINDFPAKRRKSSSSPTSPSKKQHTITDFLHKK</sequence>
<dbReference type="EMBL" id="JAEUBD010001468">
    <property type="protein sequence ID" value="KAH3661115.1"/>
    <property type="molecule type" value="Genomic_DNA"/>
</dbReference>